<evidence type="ECO:0000313" key="2">
    <source>
        <dbReference type="Proteomes" id="UP000634805"/>
    </source>
</evidence>
<organism evidence="1 2">
    <name type="scientific">Candidatus Argoarchaeum ethanivorans</name>
    <dbReference type="NCBI Taxonomy" id="2608793"/>
    <lineage>
        <taxon>Archaea</taxon>
        <taxon>Methanobacteriati</taxon>
        <taxon>Methanobacteriota</taxon>
        <taxon>Stenosarchaea group</taxon>
        <taxon>Methanomicrobia</taxon>
        <taxon>Methanosarcinales</taxon>
        <taxon>Methanosarcinales incertae sedis</taxon>
        <taxon>GOM Arc I cluster</taxon>
        <taxon>Candidatus Argoarchaeum</taxon>
    </lineage>
</organism>
<dbReference type="EMBL" id="CAJHIS010000017">
    <property type="protein sequence ID" value="CAD6494027.1"/>
    <property type="molecule type" value="Genomic_DNA"/>
</dbReference>
<sequence length="133" mass="15721">MNNDNCYYGWIPILTKNLLFDYFIKELENEKRLVEGENQKKLDEILSKTNGRYYIHETHEDVKDNKFKAIISVDDANAIDHILIFRDNNIRDDNTASYASCDIDNNGLVVLKLEYPEEECAWKEHEIILNKYT</sequence>
<protein>
    <submittedName>
        <fullName evidence="1">Uncharacterized protein</fullName>
    </submittedName>
</protein>
<dbReference type="AlphaFoldDB" id="A0A811THR7"/>
<comment type="caution">
    <text evidence="1">The sequence shown here is derived from an EMBL/GenBank/DDBJ whole genome shotgun (WGS) entry which is preliminary data.</text>
</comment>
<gene>
    <name evidence="1" type="ORF">EMLJLAPB_00688</name>
</gene>
<reference evidence="1" key="1">
    <citation type="submission" date="2020-10" db="EMBL/GenBank/DDBJ databases">
        <authorList>
            <person name="Hahn C.J."/>
            <person name="Laso-Perez R."/>
            <person name="Vulcano F."/>
            <person name="Vaziourakis K.-M."/>
            <person name="Stokke R."/>
            <person name="Steen I.H."/>
            <person name="Teske A."/>
            <person name="Boetius A."/>
            <person name="Liebeke M."/>
            <person name="Amann R."/>
            <person name="Knittel K."/>
        </authorList>
    </citation>
    <scope>NUCLEOTIDE SEQUENCE</scope>
    <source>
        <strain evidence="1">Gfbio:e3339647-f889-4370-9287-4fb5cb688e4c:AG392D22_GoMArc1</strain>
    </source>
</reference>
<name>A0A811THR7_9EURY</name>
<evidence type="ECO:0000313" key="1">
    <source>
        <dbReference type="EMBL" id="CAD6494027.1"/>
    </source>
</evidence>
<accession>A0A811THR7</accession>
<dbReference type="Proteomes" id="UP000634805">
    <property type="component" value="Unassembled WGS sequence"/>
</dbReference>
<proteinExistence type="predicted"/>